<dbReference type="Pfam" id="PF00271">
    <property type="entry name" value="Helicase_C"/>
    <property type="match status" value="1"/>
</dbReference>
<feature type="domain" description="Helicase ATP-binding" evidence="7">
    <location>
        <begin position="88"/>
        <end position="279"/>
    </location>
</feature>
<dbReference type="GO" id="GO:0016787">
    <property type="term" value="F:hydrolase activity"/>
    <property type="evidence" value="ECO:0007669"/>
    <property type="project" value="UniProtKB-KW"/>
</dbReference>
<evidence type="ECO:0000256" key="2">
    <source>
        <dbReference type="ARBA" id="ARBA00022801"/>
    </source>
</evidence>
<reference evidence="10 11" key="1">
    <citation type="journal article" date="2018" name="Mol. Biol. Evol.">
        <title>Analysis of the draft genome of the red seaweed Gracilariopsis chorda provides insights into genome size evolution in Rhodophyta.</title>
        <authorList>
            <person name="Lee J."/>
            <person name="Yang E.C."/>
            <person name="Graf L."/>
            <person name="Yang J.H."/>
            <person name="Qiu H."/>
            <person name="Zel Zion U."/>
            <person name="Chan C.X."/>
            <person name="Stephens T.G."/>
            <person name="Weber A.P.M."/>
            <person name="Boo G.H."/>
            <person name="Boo S.M."/>
            <person name="Kim K.M."/>
            <person name="Shin Y."/>
            <person name="Jung M."/>
            <person name="Lee S.J."/>
            <person name="Yim H.S."/>
            <person name="Lee J.H."/>
            <person name="Bhattacharya D."/>
            <person name="Yoon H.S."/>
        </authorList>
    </citation>
    <scope>NUCLEOTIDE SEQUENCE [LARGE SCALE GENOMIC DNA]</scope>
    <source>
        <strain evidence="10 11">SKKU-2015</strain>
        <tissue evidence="10">Whole body</tissue>
    </source>
</reference>
<dbReference type="InterPro" id="IPR027417">
    <property type="entry name" value="P-loop_NTPase"/>
</dbReference>
<dbReference type="OrthoDB" id="10261375at2759"/>
<keyword evidence="11" id="KW-1185">Reference proteome</keyword>
<dbReference type="InterPro" id="IPR014001">
    <property type="entry name" value="Helicase_ATP-bd"/>
</dbReference>
<dbReference type="PROSITE" id="PS51195">
    <property type="entry name" value="Q_MOTIF"/>
    <property type="match status" value="1"/>
</dbReference>
<keyword evidence="2" id="KW-0378">Hydrolase</keyword>
<feature type="compositionally biased region" description="Basic residues" evidence="6">
    <location>
        <begin position="843"/>
        <end position="859"/>
    </location>
</feature>
<dbReference type="Gene3D" id="3.40.50.300">
    <property type="entry name" value="P-loop containing nucleotide triphosphate hydrolases"/>
    <property type="match status" value="2"/>
</dbReference>
<dbReference type="AlphaFoldDB" id="A0A2V3J271"/>
<feature type="short sequence motif" description="Q motif" evidence="5">
    <location>
        <begin position="57"/>
        <end position="85"/>
    </location>
</feature>
<feature type="region of interest" description="Disordered" evidence="6">
    <location>
        <begin position="26"/>
        <end position="58"/>
    </location>
</feature>
<accession>A0A2V3J271</accession>
<evidence type="ECO:0000259" key="9">
    <source>
        <dbReference type="PROSITE" id="PS51195"/>
    </source>
</evidence>
<dbReference type="InterPro" id="IPR014014">
    <property type="entry name" value="RNA_helicase_DEAD_Q_motif"/>
</dbReference>
<organism evidence="10 11">
    <name type="scientific">Gracilariopsis chorda</name>
    <dbReference type="NCBI Taxonomy" id="448386"/>
    <lineage>
        <taxon>Eukaryota</taxon>
        <taxon>Rhodophyta</taxon>
        <taxon>Florideophyceae</taxon>
        <taxon>Rhodymeniophycidae</taxon>
        <taxon>Gracilariales</taxon>
        <taxon>Gracilariaceae</taxon>
        <taxon>Gracilariopsis</taxon>
    </lineage>
</organism>
<dbReference type="InterPro" id="IPR011545">
    <property type="entry name" value="DEAD/DEAH_box_helicase_dom"/>
</dbReference>
<dbReference type="PROSITE" id="PS51192">
    <property type="entry name" value="HELICASE_ATP_BIND_1"/>
    <property type="match status" value="1"/>
</dbReference>
<protein>
    <submittedName>
        <fullName evidence="10">ATP-dependent RNA helicase DDX54</fullName>
    </submittedName>
</protein>
<evidence type="ECO:0000313" key="10">
    <source>
        <dbReference type="EMBL" id="PXF48551.1"/>
    </source>
</evidence>
<keyword evidence="3 10" id="KW-0347">Helicase</keyword>
<evidence type="ECO:0000256" key="6">
    <source>
        <dbReference type="SAM" id="MobiDB-lite"/>
    </source>
</evidence>
<evidence type="ECO:0000313" key="11">
    <source>
        <dbReference type="Proteomes" id="UP000247409"/>
    </source>
</evidence>
<name>A0A2V3J271_9FLOR</name>
<feature type="region of interest" description="Disordered" evidence="6">
    <location>
        <begin position="808"/>
        <end position="878"/>
    </location>
</feature>
<dbReference type="SUPFAM" id="SSF52540">
    <property type="entry name" value="P-loop containing nucleoside triphosphate hydrolases"/>
    <property type="match status" value="1"/>
</dbReference>
<dbReference type="PANTHER" id="PTHR47959">
    <property type="entry name" value="ATP-DEPENDENT RNA HELICASE RHLE-RELATED"/>
    <property type="match status" value="1"/>
</dbReference>
<feature type="region of interest" description="Disordered" evidence="6">
    <location>
        <begin position="578"/>
        <end position="601"/>
    </location>
</feature>
<proteinExistence type="predicted"/>
<evidence type="ECO:0000256" key="4">
    <source>
        <dbReference type="ARBA" id="ARBA00022840"/>
    </source>
</evidence>
<dbReference type="InterPro" id="IPR050079">
    <property type="entry name" value="DEAD_box_RNA_helicase"/>
</dbReference>
<keyword evidence="1" id="KW-0547">Nucleotide-binding</keyword>
<dbReference type="CDD" id="cd18787">
    <property type="entry name" value="SF2_C_DEAD"/>
    <property type="match status" value="1"/>
</dbReference>
<dbReference type="GO" id="GO:0005829">
    <property type="term" value="C:cytosol"/>
    <property type="evidence" value="ECO:0007669"/>
    <property type="project" value="TreeGrafter"/>
</dbReference>
<evidence type="ECO:0000259" key="7">
    <source>
        <dbReference type="PROSITE" id="PS51192"/>
    </source>
</evidence>
<dbReference type="Proteomes" id="UP000247409">
    <property type="component" value="Unassembled WGS sequence"/>
</dbReference>
<dbReference type="EMBL" id="NBIV01000013">
    <property type="protein sequence ID" value="PXF48551.1"/>
    <property type="molecule type" value="Genomic_DNA"/>
</dbReference>
<feature type="domain" description="DEAD-box RNA helicase Q" evidence="9">
    <location>
        <begin position="57"/>
        <end position="85"/>
    </location>
</feature>
<dbReference type="InterPro" id="IPR001650">
    <property type="entry name" value="Helicase_C-like"/>
</dbReference>
<dbReference type="GO" id="GO:0003676">
    <property type="term" value="F:nucleic acid binding"/>
    <property type="evidence" value="ECO:0007669"/>
    <property type="project" value="InterPro"/>
</dbReference>
<dbReference type="PANTHER" id="PTHR47959:SF8">
    <property type="entry name" value="RNA HELICASE"/>
    <property type="match status" value="1"/>
</dbReference>
<evidence type="ECO:0000259" key="8">
    <source>
        <dbReference type="PROSITE" id="PS51194"/>
    </source>
</evidence>
<dbReference type="PROSITE" id="PS51194">
    <property type="entry name" value="HELICASE_CTER"/>
    <property type="match status" value="1"/>
</dbReference>
<feature type="domain" description="Helicase C-terminal" evidence="8">
    <location>
        <begin position="308"/>
        <end position="457"/>
    </location>
</feature>
<comment type="caution">
    <text evidence="10">The sequence shown here is derived from an EMBL/GenBank/DDBJ whole genome shotgun (WGS) entry which is preliminary data.</text>
</comment>
<dbReference type="SMART" id="SM00487">
    <property type="entry name" value="DEXDc"/>
    <property type="match status" value="1"/>
</dbReference>
<dbReference type="SMART" id="SM00490">
    <property type="entry name" value="HELICc"/>
    <property type="match status" value="1"/>
</dbReference>
<dbReference type="GO" id="GO:0003724">
    <property type="term" value="F:RNA helicase activity"/>
    <property type="evidence" value="ECO:0007669"/>
    <property type="project" value="InterPro"/>
</dbReference>
<dbReference type="GO" id="GO:0005524">
    <property type="term" value="F:ATP binding"/>
    <property type="evidence" value="ECO:0007669"/>
    <property type="project" value="UniProtKB-KW"/>
</dbReference>
<evidence type="ECO:0000256" key="5">
    <source>
        <dbReference type="PROSITE-ProRule" id="PRU00552"/>
    </source>
</evidence>
<feature type="compositionally biased region" description="Basic and acidic residues" evidence="6">
    <location>
        <begin position="820"/>
        <end position="829"/>
    </location>
</feature>
<evidence type="ECO:0000256" key="1">
    <source>
        <dbReference type="ARBA" id="ARBA00022741"/>
    </source>
</evidence>
<dbReference type="STRING" id="448386.A0A2V3J271"/>
<dbReference type="Pfam" id="PF00270">
    <property type="entry name" value="DEAD"/>
    <property type="match status" value="1"/>
</dbReference>
<keyword evidence="4" id="KW-0067">ATP-binding</keyword>
<gene>
    <name evidence="10" type="ORF">BWQ96_01720</name>
</gene>
<evidence type="ECO:0000256" key="3">
    <source>
        <dbReference type="ARBA" id="ARBA00022806"/>
    </source>
</evidence>
<sequence>MEGDTQFPSVDVPAQDELFQVLYRKPKDLPSTIGTGEEDEKQETEKTKERKSKPRQGSYAALGLSSAICKALAQAGYNFPTPIQRKVIPPILDGHDVVAMARTGSGKTAAFLAPLLNQLDANPLLASTASKNNGPRVLVIAPTRELVLQELKFCRLYAKHLKSIRTAVVVGGTPLDAQFAALAVCPDIVFATPGRLLQLLAEMGARGGLTISTTEIVVFDEADRLFEGTLAVETAAIIAQLKDKTTENMSKRQTVLVSATMPHALAEFSRTGLRDNLKVIRLDADRSLSPTLATAFIGTRGDVGKDASLQIALRKMQQDDLSTIVFAATHRRVEYLTALVKHCIGSRVKCIHGNMDQIARQESVKEFRKKKGVLIVTDVAARGIDIPELDVVINYDMPATPKLFVHRVGRAGRAGRFGMAISLVAPDELPYMFDVFLFVGREIKYMDNIENHDNPGSSSQAYKIDSSFVYGSLPKGVVDEEVEFVKSALDNLDIEKAYQSARNAQKLYVKTRGNASGESIRRAKTFVIEDGGRKFVPTHPWFVSLESAEGHAAAKQAELISVWRPVESAVLPPGRIASRKRKRTQDEISSGKGEMGDTNNFTSRAAYESDNFDSEALVCGPDPETNTPTGRKISARQRALEEERKQFFLPTHQQTRIQQTRALKVKTGGSMGDDLRAYKELQEAAMDINADENADLLRAKHTGSNSGKYWDRVTKRFVKGGVNDATSKRNLHVASREARARTNAGNSYGTEDGERFKRWLSKNKKTVEQLSEKVNSGASDGAANFGLGMNDFRRGAFGRKARLRAVAKQSQHTGAATGRPELKSAEQIKKTRKLKDKAEARRQAHLNKKRGKSAARKRGAAPSVRSSSKSRLIVRRKK</sequence>